<evidence type="ECO:0000256" key="17">
    <source>
        <dbReference type="ARBA" id="ARBA00044265"/>
    </source>
</evidence>
<comment type="similarity">
    <text evidence="4 22">Belongs to the cytochrome P450 family.</text>
</comment>
<dbReference type="EC" id="1.14.14.16" evidence="14"/>
<organism evidence="24 25">
    <name type="scientific">Acropora cervicornis</name>
    <name type="common">Staghorn coral</name>
    <dbReference type="NCBI Taxonomy" id="6130"/>
    <lineage>
        <taxon>Eukaryota</taxon>
        <taxon>Metazoa</taxon>
        <taxon>Cnidaria</taxon>
        <taxon>Anthozoa</taxon>
        <taxon>Hexacorallia</taxon>
        <taxon>Scleractinia</taxon>
        <taxon>Astrocoeniina</taxon>
        <taxon>Acroporidae</taxon>
        <taxon>Acropora</taxon>
    </lineage>
</organism>
<evidence type="ECO:0000256" key="18">
    <source>
        <dbReference type="ARBA" id="ARBA00044282"/>
    </source>
</evidence>
<dbReference type="Proteomes" id="UP001249851">
    <property type="component" value="Unassembled WGS sequence"/>
</dbReference>
<dbReference type="PROSITE" id="PS00086">
    <property type="entry name" value="CYTOCHROME_P450"/>
    <property type="match status" value="1"/>
</dbReference>
<evidence type="ECO:0000256" key="20">
    <source>
        <dbReference type="ARBA" id="ARBA00044342"/>
    </source>
</evidence>
<reference evidence="24" key="1">
    <citation type="journal article" date="2023" name="G3 (Bethesda)">
        <title>Whole genome assembly and annotation of the endangered Caribbean coral Acropora cervicornis.</title>
        <authorList>
            <person name="Selwyn J.D."/>
            <person name="Vollmer S.V."/>
        </authorList>
    </citation>
    <scope>NUCLEOTIDE SEQUENCE</scope>
    <source>
        <strain evidence="24">K2</strain>
    </source>
</reference>
<keyword evidence="13 23" id="KW-0472">Membrane</keyword>
<evidence type="ECO:0000256" key="1">
    <source>
        <dbReference type="ARBA" id="ARBA00004184"/>
    </source>
</evidence>
<sequence length="522" mass="59191">MAASLYAEMKSFLSVEVVFLLLLFLFFSHFLMVLYNFRDMPPGPRFTCLPVLGNVFSLDFKAEKLTGAFESVRATYGGVFLLKIGSYNFVMASTSEAVREMLVTKSVDYAGRPQTYSTVRRTLGGKDIAFGNYGPAWTFHRKLFTTALRHFTTDVPMIEKRISSQAKKLVQFMEKQDGQPFDPAGCLMQAVADVICGITFGEGFNTTHPDLKCLLELCTHVVENEKTAQLVTMLDFFPLAKYLPIKAYDRFIQPFFQMHKIIKKFLKERKDNLNPKQPIQDFISGLLCAREEAKLDEDDERSSFLCDEYLVNSIQNMFGAGYETTSTTLKWVIAFLVNYPKYQEDIHRELDEVLGGQSPSLTDRPNLPLIQATIFEALRVGNVGPLLLPHVTTVDTTLLGYRVPKGTIVFANTEAVHLDPKCWEDASVFNPYRHLDKEGQLIIPQRNFYPFGAGRRVCAGEALAKVELFLFVSWLFQNFTFVAERDGHPPSLKGILSITQFPAPYKIRAIKRKASVFGHFRL</sequence>
<dbReference type="GO" id="GO:0042448">
    <property type="term" value="P:progesterone metabolic process"/>
    <property type="evidence" value="ECO:0007669"/>
    <property type="project" value="TreeGrafter"/>
</dbReference>
<dbReference type="InterPro" id="IPR002401">
    <property type="entry name" value="Cyt_P450_E_grp-I"/>
</dbReference>
<dbReference type="GO" id="GO:0005506">
    <property type="term" value="F:iron ion binding"/>
    <property type="evidence" value="ECO:0007669"/>
    <property type="project" value="InterPro"/>
</dbReference>
<dbReference type="GO" id="GO:0004509">
    <property type="term" value="F:steroid 21-monooxygenase activity"/>
    <property type="evidence" value="ECO:0007669"/>
    <property type="project" value="UniProtKB-EC"/>
</dbReference>
<dbReference type="FunFam" id="1.10.630.10:FF:000049">
    <property type="entry name" value="steroid 21-hydroxylase isoform X1"/>
    <property type="match status" value="1"/>
</dbReference>
<keyword evidence="10 21" id="KW-0408">Iron</keyword>
<keyword evidence="12" id="KW-0446">Lipid-binding</keyword>
<evidence type="ECO:0000313" key="24">
    <source>
        <dbReference type="EMBL" id="KAK2557762.1"/>
    </source>
</evidence>
<evidence type="ECO:0000256" key="16">
    <source>
        <dbReference type="ARBA" id="ARBA00044217"/>
    </source>
</evidence>
<protein>
    <recommendedName>
        <fullName evidence="15">Steroid 21-hydroxylase</fullName>
        <ecNumber evidence="14">1.14.14.16</ecNumber>
    </recommendedName>
    <alternativeName>
        <fullName evidence="19">21-OHase</fullName>
    </alternativeName>
    <alternativeName>
        <fullName evidence="16">Cytochrome P-450c21</fullName>
    </alternativeName>
    <alternativeName>
        <fullName evidence="20">Cytochrome P450 21</fullName>
    </alternativeName>
    <alternativeName>
        <fullName evidence="18">Cytochrome P450 XXI</fullName>
    </alternativeName>
    <alternativeName>
        <fullName evidence="17">Cytochrome P450-C21</fullName>
    </alternativeName>
</protein>
<evidence type="ECO:0000256" key="10">
    <source>
        <dbReference type="ARBA" id="ARBA00023004"/>
    </source>
</evidence>
<dbReference type="GO" id="GO:0008289">
    <property type="term" value="F:lipid binding"/>
    <property type="evidence" value="ECO:0007669"/>
    <property type="project" value="UniProtKB-KW"/>
</dbReference>
<keyword evidence="8" id="KW-0492">Microsome</keyword>
<dbReference type="PANTHER" id="PTHR24289:SF1">
    <property type="entry name" value="STEROID 17-ALPHA-HYDROXYLASE_17,20 LYASE"/>
    <property type="match status" value="1"/>
</dbReference>
<evidence type="ECO:0000256" key="11">
    <source>
        <dbReference type="ARBA" id="ARBA00023033"/>
    </source>
</evidence>
<evidence type="ECO:0000256" key="8">
    <source>
        <dbReference type="ARBA" id="ARBA00022848"/>
    </source>
</evidence>
<evidence type="ECO:0000256" key="3">
    <source>
        <dbReference type="ARBA" id="ARBA00004586"/>
    </source>
</evidence>
<evidence type="ECO:0000256" key="22">
    <source>
        <dbReference type="RuleBase" id="RU000461"/>
    </source>
</evidence>
<evidence type="ECO:0000256" key="13">
    <source>
        <dbReference type="ARBA" id="ARBA00023136"/>
    </source>
</evidence>
<dbReference type="GO" id="GO:0008610">
    <property type="term" value="P:lipid biosynthetic process"/>
    <property type="evidence" value="ECO:0007669"/>
    <property type="project" value="UniProtKB-ARBA"/>
</dbReference>
<keyword evidence="23" id="KW-0812">Transmembrane</keyword>
<reference evidence="24" key="2">
    <citation type="journal article" date="2023" name="Science">
        <title>Genomic signatures of disease resistance in endangered staghorn corals.</title>
        <authorList>
            <person name="Vollmer S.V."/>
            <person name="Selwyn J.D."/>
            <person name="Despard B.A."/>
            <person name="Roesel C.L."/>
        </authorList>
    </citation>
    <scope>NUCLEOTIDE SEQUENCE</scope>
    <source>
        <strain evidence="24">K2</strain>
    </source>
</reference>
<keyword evidence="9 22" id="KW-0560">Oxidoreductase</keyword>
<dbReference type="GO" id="GO:0020037">
    <property type="term" value="F:heme binding"/>
    <property type="evidence" value="ECO:0007669"/>
    <property type="project" value="InterPro"/>
</dbReference>
<dbReference type="EMBL" id="JARQWQ010000048">
    <property type="protein sequence ID" value="KAK2557762.1"/>
    <property type="molecule type" value="Genomic_DNA"/>
</dbReference>
<keyword evidence="5 21" id="KW-0349">Heme</keyword>
<dbReference type="InterPro" id="IPR001128">
    <property type="entry name" value="Cyt_P450"/>
</dbReference>
<evidence type="ECO:0000256" key="15">
    <source>
        <dbReference type="ARBA" id="ARBA00044116"/>
    </source>
</evidence>
<dbReference type="InterPro" id="IPR036396">
    <property type="entry name" value="Cyt_P450_sf"/>
</dbReference>
<keyword evidence="6 21" id="KW-0479">Metal-binding</keyword>
<dbReference type="PANTHER" id="PTHR24289">
    <property type="entry name" value="STEROID 17-ALPHA-HYDROXYLASE/17,20 LYASE"/>
    <property type="match status" value="1"/>
</dbReference>
<evidence type="ECO:0000256" key="7">
    <source>
        <dbReference type="ARBA" id="ARBA00022824"/>
    </source>
</evidence>
<keyword evidence="11 22" id="KW-0503">Monooxygenase</keyword>
<comment type="caution">
    <text evidence="24">The sequence shown here is derived from an EMBL/GenBank/DDBJ whole genome shotgun (WGS) entry which is preliminary data.</text>
</comment>
<evidence type="ECO:0000256" key="23">
    <source>
        <dbReference type="SAM" id="Phobius"/>
    </source>
</evidence>
<evidence type="ECO:0000256" key="21">
    <source>
        <dbReference type="PIRSR" id="PIRSR602401-1"/>
    </source>
</evidence>
<comment type="subcellular location">
    <subcellularLocation>
        <location evidence="1">Endomembrane system</location>
        <topology evidence="1">Peripheral membrane protein</topology>
    </subcellularLocation>
    <subcellularLocation>
        <location evidence="3">Endoplasmic reticulum membrane</location>
    </subcellularLocation>
    <subcellularLocation>
        <location evidence="2">Microsome membrane</location>
    </subcellularLocation>
</comment>
<feature type="binding site" description="axial binding residue" evidence="21">
    <location>
        <position position="458"/>
    </location>
    <ligand>
        <name>heme</name>
        <dbReference type="ChEBI" id="CHEBI:30413"/>
    </ligand>
    <ligandPart>
        <name>Fe</name>
        <dbReference type="ChEBI" id="CHEBI:18248"/>
    </ligandPart>
</feature>
<accession>A0AAD9V1L2</accession>
<name>A0AAD9V1L2_ACRCE</name>
<keyword evidence="7" id="KW-0256">Endoplasmic reticulum</keyword>
<evidence type="ECO:0000256" key="4">
    <source>
        <dbReference type="ARBA" id="ARBA00010617"/>
    </source>
</evidence>
<dbReference type="SUPFAM" id="SSF48264">
    <property type="entry name" value="Cytochrome P450"/>
    <property type="match status" value="1"/>
</dbReference>
<evidence type="ECO:0000256" key="19">
    <source>
        <dbReference type="ARBA" id="ARBA00044304"/>
    </source>
</evidence>
<dbReference type="InterPro" id="IPR017972">
    <property type="entry name" value="Cyt_P450_CS"/>
</dbReference>
<dbReference type="PRINTS" id="PR00385">
    <property type="entry name" value="P450"/>
</dbReference>
<dbReference type="GO" id="GO:0005789">
    <property type="term" value="C:endoplasmic reticulum membrane"/>
    <property type="evidence" value="ECO:0007669"/>
    <property type="project" value="UniProtKB-SubCell"/>
</dbReference>
<dbReference type="PRINTS" id="PR00463">
    <property type="entry name" value="EP450I"/>
</dbReference>
<gene>
    <name evidence="24" type="ORF">P5673_020127</name>
</gene>
<evidence type="ECO:0000256" key="5">
    <source>
        <dbReference type="ARBA" id="ARBA00022617"/>
    </source>
</evidence>
<proteinExistence type="inferred from homology"/>
<evidence type="ECO:0000256" key="14">
    <source>
        <dbReference type="ARBA" id="ARBA00044040"/>
    </source>
</evidence>
<dbReference type="AlphaFoldDB" id="A0AAD9V1L2"/>
<keyword evidence="23" id="KW-1133">Transmembrane helix</keyword>
<evidence type="ECO:0000256" key="2">
    <source>
        <dbReference type="ARBA" id="ARBA00004524"/>
    </source>
</evidence>
<dbReference type="GO" id="GO:0004508">
    <property type="term" value="F:steroid 17-alpha-monooxygenase activity"/>
    <property type="evidence" value="ECO:0007669"/>
    <property type="project" value="TreeGrafter"/>
</dbReference>
<evidence type="ECO:0000256" key="9">
    <source>
        <dbReference type="ARBA" id="ARBA00023002"/>
    </source>
</evidence>
<dbReference type="Pfam" id="PF00067">
    <property type="entry name" value="p450"/>
    <property type="match status" value="1"/>
</dbReference>
<comment type="cofactor">
    <cofactor evidence="21">
        <name>heme</name>
        <dbReference type="ChEBI" id="CHEBI:30413"/>
    </cofactor>
</comment>
<dbReference type="GO" id="GO:0042446">
    <property type="term" value="P:hormone biosynthetic process"/>
    <property type="evidence" value="ECO:0007669"/>
    <property type="project" value="TreeGrafter"/>
</dbReference>
<dbReference type="Gene3D" id="1.10.630.10">
    <property type="entry name" value="Cytochrome P450"/>
    <property type="match status" value="1"/>
</dbReference>
<evidence type="ECO:0000256" key="12">
    <source>
        <dbReference type="ARBA" id="ARBA00023121"/>
    </source>
</evidence>
<evidence type="ECO:0000256" key="6">
    <source>
        <dbReference type="ARBA" id="ARBA00022723"/>
    </source>
</evidence>
<feature type="transmembrane region" description="Helical" evidence="23">
    <location>
        <begin position="12"/>
        <end position="35"/>
    </location>
</feature>
<keyword evidence="25" id="KW-1185">Reference proteome</keyword>
<evidence type="ECO:0000313" key="25">
    <source>
        <dbReference type="Proteomes" id="UP001249851"/>
    </source>
</evidence>